<keyword evidence="2" id="KW-1185">Reference proteome</keyword>
<dbReference type="RefSeq" id="WP_180284867.1">
    <property type="nucleotide sequence ID" value="NZ_JABFDB010000024.1"/>
</dbReference>
<name>A0ABX2TFG7_9PROT</name>
<protein>
    <recommendedName>
        <fullName evidence="3">Hedgehog/Intein (Hint) domain-containing protein</fullName>
    </recommendedName>
</protein>
<organism evidence="1 2">
    <name type="scientific">Azospirillum oleiclasticum</name>
    <dbReference type="NCBI Taxonomy" id="2735135"/>
    <lineage>
        <taxon>Bacteria</taxon>
        <taxon>Pseudomonadati</taxon>
        <taxon>Pseudomonadota</taxon>
        <taxon>Alphaproteobacteria</taxon>
        <taxon>Rhodospirillales</taxon>
        <taxon>Azospirillaceae</taxon>
        <taxon>Azospirillum</taxon>
    </lineage>
</organism>
<evidence type="ECO:0008006" key="3">
    <source>
        <dbReference type="Google" id="ProtNLM"/>
    </source>
</evidence>
<proteinExistence type="predicted"/>
<dbReference type="Proteomes" id="UP000584642">
    <property type="component" value="Unassembled WGS sequence"/>
</dbReference>
<gene>
    <name evidence="1" type="ORF">HND93_25550</name>
</gene>
<sequence length="160" mass="17258">MRPDFVTRTTLTTERPTYQEKMGELGHVPFIHYDPATGRVVQTGHCSPVELDHQAVAGCERLDGLTADINADYVDLSGGFAVVRPRPALPGFDKTTILADGQDVATILLPDPCTVTINGTAHIVEGGRLELVGAYPGAYRVVIDQFPHLPFEETVTCASP</sequence>
<accession>A0ABX2TFG7</accession>
<comment type="caution">
    <text evidence="1">The sequence shown here is derived from an EMBL/GenBank/DDBJ whole genome shotgun (WGS) entry which is preliminary data.</text>
</comment>
<evidence type="ECO:0000313" key="1">
    <source>
        <dbReference type="EMBL" id="NYZ23087.1"/>
    </source>
</evidence>
<evidence type="ECO:0000313" key="2">
    <source>
        <dbReference type="Proteomes" id="UP000584642"/>
    </source>
</evidence>
<reference evidence="1 2" key="1">
    <citation type="submission" date="2020-05" db="EMBL/GenBank/DDBJ databases">
        <title>Azospirillum oleiclasticum sp. nov, a nitrogen-fixing and heavy crude oil-emulsifying bacterium isolated from the crude oil of Yumen Oilfield.</title>
        <authorList>
            <person name="Wu D."/>
            <person name="Cai M."/>
            <person name="Zhang X."/>
        </authorList>
    </citation>
    <scope>NUCLEOTIDE SEQUENCE [LARGE SCALE GENOMIC DNA]</scope>
    <source>
        <strain evidence="1 2">ROY-1-1-2</strain>
    </source>
</reference>
<dbReference type="EMBL" id="JABFDB010000024">
    <property type="protein sequence ID" value="NYZ23087.1"/>
    <property type="molecule type" value="Genomic_DNA"/>
</dbReference>